<dbReference type="Gene3D" id="3.40.50.2020">
    <property type="match status" value="1"/>
</dbReference>
<dbReference type="Proteomes" id="UP000042527">
    <property type="component" value="Unassembled WGS sequence"/>
</dbReference>
<dbReference type="RefSeq" id="WP_002696755.1">
    <property type="nucleotide sequence ID" value="NZ_CDNC01000020.1"/>
</dbReference>
<evidence type="ECO:0000313" key="4">
    <source>
        <dbReference type="EMBL" id="CEM62056.1"/>
    </source>
</evidence>
<reference evidence="5" key="1">
    <citation type="submission" date="2015-01" db="EMBL/GenBank/DDBJ databases">
        <authorList>
            <person name="Manzoor Shahid"/>
            <person name="Zubair Saima"/>
        </authorList>
    </citation>
    <scope>NUCLEOTIDE SEQUENCE [LARGE SCALE GENOMIC DNA]</scope>
    <source>
        <strain evidence="5">V1</strain>
    </source>
</reference>
<evidence type="ECO:0000313" key="5">
    <source>
        <dbReference type="Proteomes" id="UP000042527"/>
    </source>
</evidence>
<organism evidence="4 5">
    <name type="scientific">Treponema phagedenis</name>
    <dbReference type="NCBI Taxonomy" id="162"/>
    <lineage>
        <taxon>Bacteria</taxon>
        <taxon>Pseudomonadati</taxon>
        <taxon>Spirochaetota</taxon>
        <taxon>Spirochaetia</taxon>
        <taxon>Spirochaetales</taxon>
        <taxon>Treponemataceae</taxon>
        <taxon>Treponema</taxon>
    </lineage>
</organism>
<dbReference type="GO" id="GO:0016757">
    <property type="term" value="F:glycosyltransferase activity"/>
    <property type="evidence" value="ECO:0007669"/>
    <property type="project" value="UniProtKB-KW"/>
</dbReference>
<name>A0A0B7GZG7_TREPH</name>
<dbReference type="Pfam" id="PF00156">
    <property type="entry name" value="Pribosyltran"/>
    <property type="match status" value="1"/>
</dbReference>
<dbReference type="AlphaFoldDB" id="A0A0B7GZG7"/>
<keyword evidence="2 4" id="KW-0808">Transferase</keyword>
<protein>
    <submittedName>
        <fullName evidence="4">Phosphoribosyl transferase domain protein</fullName>
    </submittedName>
</protein>
<dbReference type="PANTHER" id="PTHR43363:SF1">
    <property type="entry name" value="HYPOXANTHINE-GUANINE PHOSPHORIBOSYLTRANSFERASE"/>
    <property type="match status" value="1"/>
</dbReference>
<dbReference type="OrthoDB" id="199120at2"/>
<gene>
    <name evidence="4" type="ORF">TPHV1_270013</name>
</gene>
<feature type="domain" description="Phosphoribosyltransferase" evidence="3">
    <location>
        <begin position="9"/>
        <end position="132"/>
    </location>
</feature>
<dbReference type="SUPFAM" id="SSF53271">
    <property type="entry name" value="PRTase-like"/>
    <property type="match status" value="1"/>
</dbReference>
<evidence type="ECO:0000256" key="1">
    <source>
        <dbReference type="ARBA" id="ARBA00022676"/>
    </source>
</evidence>
<dbReference type="InterPro" id="IPR029057">
    <property type="entry name" value="PRTase-like"/>
</dbReference>
<accession>A0A0B7GZG7</accession>
<evidence type="ECO:0000256" key="2">
    <source>
        <dbReference type="ARBA" id="ARBA00022679"/>
    </source>
</evidence>
<dbReference type="CDD" id="cd06223">
    <property type="entry name" value="PRTases_typeI"/>
    <property type="match status" value="1"/>
</dbReference>
<evidence type="ECO:0000259" key="3">
    <source>
        <dbReference type="Pfam" id="PF00156"/>
    </source>
</evidence>
<keyword evidence="5" id="KW-1185">Reference proteome</keyword>
<sequence>MIKDFISYDNIRNNGFKLAQQIIGDKFIPNVIYVSLRGGAYLGNVISEYFKVAFRGKQPILYAAVVVRFYSNVQVQDKISIDGWTLPPENLRKGTKILLVDDIFDSGITINYLVDTLIEKGIPRKDIKIAVHDYKIFHYKKPEPIQPDYWCRKHDIHSEADDLWIHYMSHELMGLSEEELEKHYYAKNPELRDVFKPLQGLF</sequence>
<keyword evidence="1" id="KW-0328">Glycosyltransferase</keyword>
<dbReference type="InterPro" id="IPR000836">
    <property type="entry name" value="PRTase_dom"/>
</dbReference>
<dbReference type="EMBL" id="CDNC01000020">
    <property type="protein sequence ID" value="CEM62056.1"/>
    <property type="molecule type" value="Genomic_DNA"/>
</dbReference>
<dbReference type="PANTHER" id="PTHR43363">
    <property type="entry name" value="HYPOXANTHINE PHOSPHORIBOSYLTRANSFERASE"/>
    <property type="match status" value="1"/>
</dbReference>
<proteinExistence type="predicted"/>